<dbReference type="RefSeq" id="XP_058343648.1">
    <property type="nucleotide sequence ID" value="XM_058485501.1"/>
</dbReference>
<organism evidence="3 4">
    <name type="scientific">Lichtheimia ornata</name>
    <dbReference type="NCBI Taxonomy" id="688661"/>
    <lineage>
        <taxon>Eukaryota</taxon>
        <taxon>Fungi</taxon>
        <taxon>Fungi incertae sedis</taxon>
        <taxon>Mucoromycota</taxon>
        <taxon>Mucoromycotina</taxon>
        <taxon>Mucoromycetes</taxon>
        <taxon>Mucorales</taxon>
        <taxon>Lichtheimiaceae</taxon>
        <taxon>Lichtheimia</taxon>
    </lineage>
</organism>
<feature type="transmembrane region" description="Helical" evidence="2">
    <location>
        <begin position="55"/>
        <end position="75"/>
    </location>
</feature>
<feature type="region of interest" description="Disordered" evidence="1">
    <location>
        <begin position="332"/>
        <end position="353"/>
    </location>
</feature>
<evidence type="ECO:0000256" key="1">
    <source>
        <dbReference type="SAM" id="MobiDB-lite"/>
    </source>
</evidence>
<name>A0AAD7V4M6_9FUNG</name>
<feature type="transmembrane region" description="Helical" evidence="2">
    <location>
        <begin position="150"/>
        <end position="169"/>
    </location>
</feature>
<feature type="region of interest" description="Disordered" evidence="1">
    <location>
        <begin position="404"/>
        <end position="455"/>
    </location>
</feature>
<dbReference type="GeneID" id="83212872"/>
<feature type="transmembrane region" description="Helical" evidence="2">
    <location>
        <begin position="12"/>
        <end position="35"/>
    </location>
</feature>
<keyword evidence="2" id="KW-0472">Membrane</keyword>
<protein>
    <submittedName>
        <fullName evidence="3">Uncharacterized protein</fullName>
    </submittedName>
</protein>
<keyword evidence="4" id="KW-1185">Reference proteome</keyword>
<dbReference type="EMBL" id="JARTCD010000022">
    <property type="protein sequence ID" value="KAJ8658735.1"/>
    <property type="molecule type" value="Genomic_DNA"/>
</dbReference>
<gene>
    <name evidence="3" type="ORF">O0I10_005459</name>
</gene>
<comment type="caution">
    <text evidence="3">The sequence shown here is derived from an EMBL/GenBank/DDBJ whole genome shotgun (WGS) entry which is preliminary data.</text>
</comment>
<sequence length="455" mass="50964">MRIIRFINTVRFFVFLVSVCALGCHVVQCALLGIYQDQAKIPSWMEAGHWQYLSWYIVLSLSTISGVAICAHAFCFKRSHVVRGDRFLSILNAIPLLISLLTAFFLEDPEPWAAGSVHFTRSSTGFLASCSVFDSNEQPLLYQRCMLADGTWLAAAVACLLWLLLACLAMSTRSSSSAVVAIEPAKEPKWGRYIPERPASLQSVNLQIVPPPPPHHLRHSVVYNTYVPRSDVSFDSQASTATYDNKRSSWYYNDDYYYTPSSPPPASAPPFMSSFDHRYPTTPSYHKPPVVPLLPMVPQMDSIELFGGTPPPATASPMATTTVASEKEYDQFHHHHHHHHGMSSISSPPIERESQHDLVMSPLDYNNSRHQHPYDRSSFAAQSISSAGAAYTSSKVELVEDLVPSSSPTYNDHQHFNHEQQHYNNDPRDNDPSSMMNSLHAPFVDPASQQKPQQY</sequence>
<reference evidence="3 4" key="1">
    <citation type="submission" date="2023-03" db="EMBL/GenBank/DDBJ databases">
        <title>Genome sequence of Lichtheimia ornata CBS 291.66.</title>
        <authorList>
            <person name="Mohabir J.T."/>
            <person name="Shea T.P."/>
            <person name="Kurbessoian T."/>
            <person name="Berby B."/>
            <person name="Fontaine J."/>
            <person name="Livny J."/>
            <person name="Gnirke A."/>
            <person name="Stajich J.E."/>
            <person name="Cuomo C.A."/>
        </authorList>
    </citation>
    <scope>NUCLEOTIDE SEQUENCE [LARGE SCALE GENOMIC DNA]</scope>
    <source>
        <strain evidence="3">CBS 291.66</strain>
    </source>
</reference>
<evidence type="ECO:0000256" key="2">
    <source>
        <dbReference type="SAM" id="Phobius"/>
    </source>
</evidence>
<keyword evidence="2" id="KW-0812">Transmembrane</keyword>
<feature type="compositionally biased region" description="Basic and acidic residues" evidence="1">
    <location>
        <begin position="412"/>
        <end position="431"/>
    </location>
</feature>
<feature type="transmembrane region" description="Helical" evidence="2">
    <location>
        <begin position="87"/>
        <end position="106"/>
    </location>
</feature>
<dbReference type="AlphaFoldDB" id="A0AAD7V4M6"/>
<evidence type="ECO:0000313" key="4">
    <source>
        <dbReference type="Proteomes" id="UP001234581"/>
    </source>
</evidence>
<evidence type="ECO:0000313" key="3">
    <source>
        <dbReference type="EMBL" id="KAJ8658735.1"/>
    </source>
</evidence>
<proteinExistence type="predicted"/>
<dbReference type="Proteomes" id="UP001234581">
    <property type="component" value="Unassembled WGS sequence"/>
</dbReference>
<keyword evidence="2" id="KW-1133">Transmembrane helix</keyword>
<accession>A0AAD7V4M6</accession>